<reference evidence="5" key="1">
    <citation type="submission" date="2021-01" db="EMBL/GenBank/DDBJ databases">
        <title>Lacisediminihabitans sp. nov. strain G11-30, isolated from Antarctic Soil.</title>
        <authorList>
            <person name="Li J."/>
        </authorList>
    </citation>
    <scope>NUCLEOTIDE SEQUENCE</scope>
    <source>
        <strain evidence="5">G11-30</strain>
    </source>
</reference>
<evidence type="ECO:0000313" key="6">
    <source>
        <dbReference type="Proteomes" id="UP000636458"/>
    </source>
</evidence>
<dbReference type="EMBL" id="JAEPES010000002">
    <property type="protein sequence ID" value="MBK4347102.1"/>
    <property type="molecule type" value="Genomic_DNA"/>
</dbReference>
<dbReference type="InterPro" id="IPR028082">
    <property type="entry name" value="Peripla_BP_I"/>
</dbReference>
<accession>A0A934VXN0</accession>
<dbReference type="PANTHER" id="PTHR30146:SF109">
    <property type="entry name" value="HTH-TYPE TRANSCRIPTIONAL REGULATOR GALS"/>
    <property type="match status" value="1"/>
</dbReference>
<organism evidence="5 6">
    <name type="scientific">Lacisediminihabitans changchengi</name>
    <dbReference type="NCBI Taxonomy" id="2787634"/>
    <lineage>
        <taxon>Bacteria</taxon>
        <taxon>Bacillati</taxon>
        <taxon>Actinomycetota</taxon>
        <taxon>Actinomycetes</taxon>
        <taxon>Micrococcales</taxon>
        <taxon>Microbacteriaceae</taxon>
        <taxon>Lacisediminihabitans</taxon>
    </lineage>
</organism>
<dbReference type="SUPFAM" id="SSF47413">
    <property type="entry name" value="lambda repressor-like DNA-binding domains"/>
    <property type="match status" value="1"/>
</dbReference>
<keyword evidence="6" id="KW-1185">Reference proteome</keyword>
<dbReference type="PANTHER" id="PTHR30146">
    <property type="entry name" value="LACI-RELATED TRANSCRIPTIONAL REPRESSOR"/>
    <property type="match status" value="1"/>
</dbReference>
<evidence type="ECO:0000256" key="3">
    <source>
        <dbReference type="ARBA" id="ARBA00023163"/>
    </source>
</evidence>
<dbReference type="SMART" id="SM00354">
    <property type="entry name" value="HTH_LACI"/>
    <property type="match status" value="1"/>
</dbReference>
<dbReference type="PROSITE" id="PS00356">
    <property type="entry name" value="HTH_LACI_1"/>
    <property type="match status" value="1"/>
</dbReference>
<keyword evidence="2 5" id="KW-0238">DNA-binding</keyword>
<dbReference type="GO" id="GO:0000976">
    <property type="term" value="F:transcription cis-regulatory region binding"/>
    <property type="evidence" value="ECO:0007669"/>
    <property type="project" value="TreeGrafter"/>
</dbReference>
<dbReference type="InterPro" id="IPR000843">
    <property type="entry name" value="HTH_LacI"/>
</dbReference>
<dbReference type="InterPro" id="IPR046335">
    <property type="entry name" value="LacI/GalR-like_sensor"/>
</dbReference>
<dbReference type="PROSITE" id="PS50932">
    <property type="entry name" value="HTH_LACI_2"/>
    <property type="match status" value="1"/>
</dbReference>
<keyword evidence="3" id="KW-0804">Transcription</keyword>
<dbReference type="AlphaFoldDB" id="A0A934VXN0"/>
<feature type="domain" description="HTH lacI-type" evidence="4">
    <location>
        <begin position="8"/>
        <end position="58"/>
    </location>
</feature>
<dbReference type="CDD" id="cd01392">
    <property type="entry name" value="HTH_LacI"/>
    <property type="match status" value="1"/>
</dbReference>
<dbReference type="GO" id="GO:0003700">
    <property type="term" value="F:DNA-binding transcription factor activity"/>
    <property type="evidence" value="ECO:0007669"/>
    <property type="project" value="TreeGrafter"/>
</dbReference>
<evidence type="ECO:0000256" key="2">
    <source>
        <dbReference type="ARBA" id="ARBA00023125"/>
    </source>
</evidence>
<comment type="caution">
    <text evidence="5">The sequence shown here is derived from an EMBL/GenBank/DDBJ whole genome shotgun (WGS) entry which is preliminary data.</text>
</comment>
<evidence type="ECO:0000259" key="4">
    <source>
        <dbReference type="PROSITE" id="PS50932"/>
    </source>
</evidence>
<gene>
    <name evidence="5" type="ORF">IV501_05595</name>
</gene>
<dbReference type="SUPFAM" id="SSF53822">
    <property type="entry name" value="Periplasmic binding protein-like I"/>
    <property type="match status" value="1"/>
</dbReference>
<dbReference type="InterPro" id="IPR010982">
    <property type="entry name" value="Lambda_DNA-bd_dom_sf"/>
</dbReference>
<dbReference type="Pfam" id="PF13377">
    <property type="entry name" value="Peripla_BP_3"/>
    <property type="match status" value="1"/>
</dbReference>
<name>A0A934VXN0_9MICO</name>
<protein>
    <submittedName>
        <fullName evidence="5">LacI family DNA-binding transcriptional regulator</fullName>
    </submittedName>
</protein>
<evidence type="ECO:0000313" key="5">
    <source>
        <dbReference type="EMBL" id="MBK4347102.1"/>
    </source>
</evidence>
<evidence type="ECO:0000256" key="1">
    <source>
        <dbReference type="ARBA" id="ARBA00023015"/>
    </source>
</evidence>
<dbReference type="Gene3D" id="1.10.260.40">
    <property type="entry name" value="lambda repressor-like DNA-binding domains"/>
    <property type="match status" value="1"/>
</dbReference>
<sequence length="354" mass="37613">MKEFRVSDVAARAEVSVGTVSNVLNRPEVVSLATRERVQAVITAMNYVPNERARQLRAGTSSTIGFVMLDAGNPFFMEVARGAERSASALGLTVLLGNSDADSEREENYLAAFELQRVRGVLVSPTRDISTRVRSLRERRIPSILIGRAHTPVEATSVSVDDVAGGQLAVQHLVDLGRTRVAFVAGPLHIRQVTDRLAGAQAAIAGSAAATLELLSAPPVSIQALSIQAGRLVGQEIADRPKARRPDAIFAANDLLALGILEAFAMSGSAIRVPDDIALVGYDDIMYARSAVVPITSVRQPSAEMGSTAIRLLLEEASDLSIAPREVVFQPELIERASTVPVTVTGMMTVTGPS</sequence>
<keyword evidence="1" id="KW-0805">Transcription regulation</keyword>
<dbReference type="Gene3D" id="3.40.50.2300">
    <property type="match status" value="2"/>
</dbReference>
<dbReference type="Pfam" id="PF00356">
    <property type="entry name" value="LacI"/>
    <property type="match status" value="1"/>
</dbReference>
<proteinExistence type="predicted"/>
<dbReference type="Proteomes" id="UP000636458">
    <property type="component" value="Unassembled WGS sequence"/>
</dbReference>